<feature type="domain" description="N-acetyltransferase" evidence="2">
    <location>
        <begin position="78"/>
        <end position="159"/>
    </location>
</feature>
<dbReference type="Proteomes" id="UP001332243">
    <property type="component" value="Unassembled WGS sequence"/>
</dbReference>
<dbReference type="RefSeq" id="WP_331218589.1">
    <property type="nucleotide sequence ID" value="NZ_JAZGQK010000043.1"/>
</dbReference>
<dbReference type="PANTHER" id="PTHR41700">
    <property type="entry name" value="GCN5-RELATED N-ACETYLTRANSFERASE"/>
    <property type="match status" value="1"/>
</dbReference>
<evidence type="ECO:0000313" key="4">
    <source>
        <dbReference type="Proteomes" id="UP001332243"/>
    </source>
</evidence>
<accession>A0ABU7S5H8</accession>
<organism evidence="3 4">
    <name type="scientific">Plantactinospora sonchi</name>
    <dbReference type="NCBI Taxonomy" id="1544735"/>
    <lineage>
        <taxon>Bacteria</taxon>
        <taxon>Bacillati</taxon>
        <taxon>Actinomycetota</taxon>
        <taxon>Actinomycetes</taxon>
        <taxon>Micromonosporales</taxon>
        <taxon>Micromonosporaceae</taxon>
        <taxon>Plantactinospora</taxon>
    </lineage>
</organism>
<evidence type="ECO:0000256" key="1">
    <source>
        <dbReference type="SAM" id="MobiDB-lite"/>
    </source>
</evidence>
<gene>
    <name evidence="3" type="ORF">V1633_35650</name>
</gene>
<dbReference type="EMBL" id="JAZGQK010000043">
    <property type="protein sequence ID" value="MEE6263796.1"/>
    <property type="molecule type" value="Genomic_DNA"/>
</dbReference>
<dbReference type="CDD" id="cd04301">
    <property type="entry name" value="NAT_SF"/>
    <property type="match status" value="1"/>
</dbReference>
<comment type="caution">
    <text evidence="3">The sequence shown here is derived from an EMBL/GenBank/DDBJ whole genome shotgun (WGS) entry which is preliminary data.</text>
</comment>
<evidence type="ECO:0000259" key="2">
    <source>
        <dbReference type="Pfam" id="PF00583"/>
    </source>
</evidence>
<feature type="region of interest" description="Disordered" evidence="1">
    <location>
        <begin position="1"/>
        <end position="28"/>
    </location>
</feature>
<name>A0ABU7S5H8_9ACTN</name>
<dbReference type="InterPro" id="IPR000182">
    <property type="entry name" value="GNAT_dom"/>
</dbReference>
<dbReference type="SUPFAM" id="SSF55729">
    <property type="entry name" value="Acyl-CoA N-acyltransferases (Nat)"/>
    <property type="match status" value="1"/>
</dbReference>
<keyword evidence="3" id="KW-0808">Transferase</keyword>
<dbReference type="InterPro" id="IPR016181">
    <property type="entry name" value="Acyl_CoA_acyltransferase"/>
</dbReference>
<dbReference type="Gene3D" id="3.40.630.30">
    <property type="match status" value="1"/>
</dbReference>
<evidence type="ECO:0000313" key="3">
    <source>
        <dbReference type="EMBL" id="MEE6263796.1"/>
    </source>
</evidence>
<dbReference type="EC" id="2.3.1.-" evidence="3"/>
<dbReference type="Pfam" id="PF00583">
    <property type="entry name" value="Acetyltransf_1"/>
    <property type="match status" value="1"/>
</dbReference>
<dbReference type="InterPro" id="IPR038764">
    <property type="entry name" value="GNAT_N_AcTrfase_prd"/>
</dbReference>
<reference evidence="3 4" key="1">
    <citation type="submission" date="2024-01" db="EMBL/GenBank/DDBJ databases">
        <title>Genome insights into Plantactinospora sonchi sp. nov.</title>
        <authorList>
            <person name="Wang L."/>
        </authorList>
    </citation>
    <scope>NUCLEOTIDE SEQUENCE [LARGE SCALE GENOMIC DNA]</scope>
    <source>
        <strain evidence="3 4">NEAU-QY2</strain>
    </source>
</reference>
<sequence>MTRPDPAVSTARVPGPPSRRTGTSSRADLVDPVVRAAGSAADAAGRAAGVEVREVSDLAGLREVCQLVDGIWRPDPTDPPITVNLLRALTKAGNYVAGAYDGGRLVGTCMAFFGPPERRTMHSHIAGVSGAVQGRRVGFALKLHQRAWALHRGVSTIAWTFDPLVCRNAYFNLVKLAAVPAQYLPNVYGPMNDGINGDDDTDRLLLRWDLAAPAVVAACAGSVAAADAEAERNRGAVVALDRSPRDQPLTRAVDGDVLLVAVPPDITALRRADPATARRWRVALRDVLAPLLTQGARVTGFDRSGWYVVNRTAARES</sequence>
<proteinExistence type="predicted"/>
<dbReference type="PANTHER" id="PTHR41700:SF1">
    <property type="entry name" value="N-ACETYLTRANSFERASE DOMAIN-CONTAINING PROTEIN"/>
    <property type="match status" value="1"/>
</dbReference>
<protein>
    <submittedName>
        <fullName evidence="3">GNAT family N-acetyltransferase</fullName>
        <ecNumber evidence="3">2.3.1.-</ecNumber>
    </submittedName>
</protein>
<dbReference type="GO" id="GO:0016746">
    <property type="term" value="F:acyltransferase activity"/>
    <property type="evidence" value="ECO:0007669"/>
    <property type="project" value="UniProtKB-KW"/>
</dbReference>
<keyword evidence="4" id="KW-1185">Reference proteome</keyword>
<keyword evidence="3" id="KW-0012">Acyltransferase</keyword>